<gene>
    <name evidence="3" type="ORF">EV655_10821</name>
</gene>
<dbReference type="EMBL" id="SLWW01000008">
    <property type="protein sequence ID" value="TCO70780.1"/>
    <property type="molecule type" value="Genomic_DNA"/>
</dbReference>
<evidence type="ECO:0000313" key="4">
    <source>
        <dbReference type="Proteomes" id="UP000295142"/>
    </source>
</evidence>
<sequence length="456" mass="49036">MRRLVLLLGLLPAPVHAHATEGGLVLLLPTDFYIGGGVAAVVLTILLVTVLPDRLATGIFRPLPLIRSRRLRPPLALALLSFALLAGLVVLGLLGAHNPMENPLSLAVWSLFWIVLVLVQGMAGDLWRWIDPWRGPVALVLRRRPARFRLPAALGHWPALASFAGFAAVLLAHPAPADPERLAAMVACYWAFHFALALAFGPKWLRRGEGITVLMGAYARIAPLGAARGRWRLGLPGWKVMARRAPPWGLAVFMVAMLAVGSYDGLNETFWWFGQLGWNPLEFPGRSLVVRENLAGLAAALVVLPALFAAAVAVGLMLAGEIARFGPAFRTFAPALLPIALGYHVAHYLPSILVEGQYMLAVANDPLDSGAHLLGIDHVHVTTSFFNTHETVRLIFLAQAGAIVIGHAIAIALSHALAVRLFGNPRKAALSQAPLAAFMVLYTLFGLWLLASPRGV</sequence>
<dbReference type="OrthoDB" id="8168962at2"/>
<feature type="transmembrane region" description="Helical" evidence="1">
    <location>
        <begin position="294"/>
        <end position="319"/>
    </location>
</feature>
<feature type="transmembrane region" description="Helical" evidence="1">
    <location>
        <begin position="182"/>
        <end position="201"/>
    </location>
</feature>
<feature type="transmembrane region" description="Helical" evidence="1">
    <location>
        <begin position="429"/>
        <end position="451"/>
    </location>
</feature>
<dbReference type="Proteomes" id="UP000295142">
    <property type="component" value="Unassembled WGS sequence"/>
</dbReference>
<feature type="transmembrane region" description="Helical" evidence="1">
    <location>
        <begin position="331"/>
        <end position="349"/>
    </location>
</feature>
<feature type="transmembrane region" description="Helical" evidence="1">
    <location>
        <begin position="73"/>
        <end position="94"/>
    </location>
</feature>
<keyword evidence="2" id="KW-0732">Signal</keyword>
<dbReference type="RefSeq" id="WP_132544668.1">
    <property type="nucleotide sequence ID" value="NZ_SLWW01000008.1"/>
</dbReference>
<comment type="caution">
    <text evidence="3">The sequence shown here is derived from an EMBL/GenBank/DDBJ whole genome shotgun (WGS) entry which is preliminary data.</text>
</comment>
<feature type="chain" id="PRO_5020547912" evidence="2">
    <location>
        <begin position="20"/>
        <end position="456"/>
    </location>
</feature>
<feature type="signal peptide" evidence="2">
    <location>
        <begin position="1"/>
        <end position="19"/>
    </location>
</feature>
<name>A0A4V2SA90_9RHOB</name>
<organism evidence="3 4">
    <name type="scientific">Rhodovulum euryhalinum</name>
    <dbReference type="NCBI Taxonomy" id="35805"/>
    <lineage>
        <taxon>Bacteria</taxon>
        <taxon>Pseudomonadati</taxon>
        <taxon>Pseudomonadota</taxon>
        <taxon>Alphaproteobacteria</taxon>
        <taxon>Rhodobacterales</taxon>
        <taxon>Paracoccaceae</taxon>
        <taxon>Rhodovulum</taxon>
    </lineage>
</organism>
<feature type="transmembrane region" description="Helical" evidence="1">
    <location>
        <begin position="248"/>
        <end position="274"/>
    </location>
</feature>
<proteinExistence type="predicted"/>
<feature type="transmembrane region" description="Helical" evidence="1">
    <location>
        <begin position="148"/>
        <end position="170"/>
    </location>
</feature>
<keyword evidence="1" id="KW-0812">Transmembrane</keyword>
<evidence type="ECO:0000256" key="1">
    <source>
        <dbReference type="SAM" id="Phobius"/>
    </source>
</evidence>
<keyword evidence="1" id="KW-1133">Transmembrane helix</keyword>
<keyword evidence="1" id="KW-0472">Membrane</keyword>
<feature type="transmembrane region" description="Helical" evidence="1">
    <location>
        <begin position="106"/>
        <end position="127"/>
    </location>
</feature>
<evidence type="ECO:0000313" key="3">
    <source>
        <dbReference type="EMBL" id="TCO70780.1"/>
    </source>
</evidence>
<evidence type="ECO:0000256" key="2">
    <source>
        <dbReference type="SAM" id="SignalP"/>
    </source>
</evidence>
<dbReference type="AlphaFoldDB" id="A0A4V2SA90"/>
<keyword evidence="4" id="KW-1185">Reference proteome</keyword>
<feature type="transmembrane region" description="Helical" evidence="1">
    <location>
        <begin position="394"/>
        <end position="417"/>
    </location>
</feature>
<accession>A0A4V2SA90</accession>
<feature type="transmembrane region" description="Helical" evidence="1">
    <location>
        <begin position="33"/>
        <end position="52"/>
    </location>
</feature>
<reference evidence="3 4" key="1">
    <citation type="submission" date="2019-03" db="EMBL/GenBank/DDBJ databases">
        <title>Genomic Encyclopedia of Type Strains, Phase IV (KMG-IV): sequencing the most valuable type-strain genomes for metagenomic binning, comparative biology and taxonomic classification.</title>
        <authorList>
            <person name="Goeker M."/>
        </authorList>
    </citation>
    <scope>NUCLEOTIDE SEQUENCE [LARGE SCALE GENOMIC DNA]</scope>
    <source>
        <strain evidence="3 4">DSM 4868</strain>
    </source>
</reference>
<protein>
    <submittedName>
        <fullName evidence="3">Uncharacterized protein</fullName>
    </submittedName>
</protein>